<dbReference type="Proteomes" id="UP001195483">
    <property type="component" value="Unassembled WGS sequence"/>
</dbReference>
<accession>A0AAE0TA25</accession>
<feature type="region of interest" description="Disordered" evidence="1">
    <location>
        <begin position="44"/>
        <end position="80"/>
    </location>
</feature>
<reference evidence="3" key="2">
    <citation type="journal article" date="2021" name="Genome Biol. Evol.">
        <title>Developing a high-quality reference genome for a parasitic bivalve with doubly uniparental inheritance (Bivalvia: Unionida).</title>
        <authorList>
            <person name="Smith C.H."/>
        </authorList>
    </citation>
    <scope>NUCLEOTIDE SEQUENCE</scope>
    <source>
        <strain evidence="3">CHS0354</strain>
        <tissue evidence="3">Mantle</tissue>
    </source>
</reference>
<evidence type="ECO:0000256" key="2">
    <source>
        <dbReference type="SAM" id="SignalP"/>
    </source>
</evidence>
<dbReference type="EMBL" id="JAEAOA010002346">
    <property type="protein sequence ID" value="KAK3606562.1"/>
    <property type="molecule type" value="Genomic_DNA"/>
</dbReference>
<evidence type="ECO:0000256" key="1">
    <source>
        <dbReference type="SAM" id="MobiDB-lite"/>
    </source>
</evidence>
<evidence type="ECO:0000313" key="4">
    <source>
        <dbReference type="Proteomes" id="UP001195483"/>
    </source>
</evidence>
<dbReference type="AlphaFoldDB" id="A0AAE0TA25"/>
<name>A0AAE0TA25_9BIVA</name>
<protein>
    <submittedName>
        <fullName evidence="3">Uncharacterized protein</fullName>
    </submittedName>
</protein>
<feature type="compositionally biased region" description="Basic and acidic residues" evidence="1">
    <location>
        <begin position="46"/>
        <end position="80"/>
    </location>
</feature>
<proteinExistence type="predicted"/>
<sequence>MTVLYRFPAICLLTIILVSALAHGQHDESERPNNLEQRLMSKLLQPKREKETAETELDTKSDDGLEVSVKDEGNGTRQIDIKNDGQEIERIVQACQSKHEIVIMKTEGQDTPGKCYIHKMGEKQYETDCNGSGEKFERKYDIASEIEDKAFLSHIEGAEVCLERPTFELILAAEKIQEIEDNDKKTGVSKKWFCNCFWYPIFIPYCERYSTSWWSRVCLRWSVRCEYRRYCLPSYCG</sequence>
<gene>
    <name evidence="3" type="ORF">CHS0354_041524</name>
</gene>
<evidence type="ECO:0000313" key="3">
    <source>
        <dbReference type="EMBL" id="KAK3606562.1"/>
    </source>
</evidence>
<feature type="signal peptide" evidence="2">
    <location>
        <begin position="1"/>
        <end position="24"/>
    </location>
</feature>
<comment type="caution">
    <text evidence="3">The sequence shown here is derived from an EMBL/GenBank/DDBJ whole genome shotgun (WGS) entry which is preliminary data.</text>
</comment>
<feature type="chain" id="PRO_5041914681" evidence="2">
    <location>
        <begin position="25"/>
        <end position="237"/>
    </location>
</feature>
<reference evidence="3" key="3">
    <citation type="submission" date="2023-05" db="EMBL/GenBank/DDBJ databases">
        <authorList>
            <person name="Smith C.H."/>
        </authorList>
    </citation>
    <scope>NUCLEOTIDE SEQUENCE</scope>
    <source>
        <strain evidence="3">CHS0354</strain>
        <tissue evidence="3">Mantle</tissue>
    </source>
</reference>
<keyword evidence="2" id="KW-0732">Signal</keyword>
<organism evidence="3 4">
    <name type="scientific">Potamilus streckersoni</name>
    <dbReference type="NCBI Taxonomy" id="2493646"/>
    <lineage>
        <taxon>Eukaryota</taxon>
        <taxon>Metazoa</taxon>
        <taxon>Spiralia</taxon>
        <taxon>Lophotrochozoa</taxon>
        <taxon>Mollusca</taxon>
        <taxon>Bivalvia</taxon>
        <taxon>Autobranchia</taxon>
        <taxon>Heteroconchia</taxon>
        <taxon>Palaeoheterodonta</taxon>
        <taxon>Unionida</taxon>
        <taxon>Unionoidea</taxon>
        <taxon>Unionidae</taxon>
        <taxon>Ambleminae</taxon>
        <taxon>Lampsilini</taxon>
        <taxon>Potamilus</taxon>
    </lineage>
</organism>
<keyword evidence="4" id="KW-1185">Reference proteome</keyword>
<reference evidence="3" key="1">
    <citation type="journal article" date="2021" name="Genome Biol. Evol.">
        <title>A High-Quality Reference Genome for a Parasitic Bivalve with Doubly Uniparental Inheritance (Bivalvia: Unionida).</title>
        <authorList>
            <person name="Smith C.H."/>
        </authorList>
    </citation>
    <scope>NUCLEOTIDE SEQUENCE</scope>
    <source>
        <strain evidence="3">CHS0354</strain>
    </source>
</reference>